<feature type="binding site" evidence="8">
    <location>
        <position position="149"/>
    </location>
    <ligand>
        <name>IMP</name>
        <dbReference type="ChEBI" id="CHEBI:58053"/>
        <note>ligand shared between dimeric partners</note>
    </ligand>
</feature>
<dbReference type="Gene3D" id="1.10.300.10">
    <property type="entry name" value="Adenylosuccinate Synthetase, subunit A, domain 2"/>
    <property type="match status" value="1"/>
</dbReference>
<dbReference type="EC" id="6.3.4.4" evidence="8 10"/>
<comment type="subcellular location">
    <subcellularLocation>
        <location evidence="8">Cytoplasm</location>
    </subcellularLocation>
</comment>
<dbReference type="InterPro" id="IPR042109">
    <property type="entry name" value="Adenylosuccinate_synth_dom1"/>
</dbReference>
<dbReference type="NCBIfam" id="NF002223">
    <property type="entry name" value="PRK01117.1"/>
    <property type="match status" value="1"/>
</dbReference>
<comment type="pathway">
    <text evidence="8 10">Purine metabolism; AMP biosynthesis via de novo pathway; AMP from IMP: step 1/2.</text>
</comment>
<evidence type="ECO:0000256" key="5">
    <source>
        <dbReference type="ARBA" id="ARBA00022755"/>
    </source>
</evidence>
<feature type="binding site" description="in other chain" evidence="8">
    <location>
        <begin position="17"/>
        <end position="20"/>
    </location>
    <ligand>
        <name>IMP</name>
        <dbReference type="ChEBI" id="CHEBI:58053"/>
        <note>ligand shared between dimeric partners</note>
    </ligand>
</feature>
<feature type="binding site" evidence="8">
    <location>
        <position position="17"/>
    </location>
    <ligand>
        <name>Mg(2+)</name>
        <dbReference type="ChEBI" id="CHEBI:18420"/>
    </ligand>
</feature>
<dbReference type="SUPFAM" id="SSF52540">
    <property type="entry name" value="P-loop containing nucleoside triphosphate hydrolases"/>
    <property type="match status" value="1"/>
</dbReference>
<reference evidence="11" key="1">
    <citation type="submission" date="2020-10" db="EMBL/GenBank/DDBJ databases">
        <title>Connecting structure to function with the recovery of over 1000 high-quality activated sludge metagenome-assembled genomes encoding full-length rRNA genes using long-read sequencing.</title>
        <authorList>
            <person name="Singleton C.M."/>
            <person name="Petriglieri F."/>
            <person name="Kristensen J.M."/>
            <person name="Kirkegaard R.H."/>
            <person name="Michaelsen T.Y."/>
            <person name="Andersen M.H."/>
            <person name="Karst S.M."/>
            <person name="Dueholm M.S."/>
            <person name="Nielsen P.H."/>
            <person name="Albertsen M."/>
        </authorList>
    </citation>
    <scope>NUCLEOTIDE SEQUENCE</scope>
    <source>
        <strain evidence="11">Skiv_18-Q3-R9-52_MAXAC.067</strain>
    </source>
</reference>
<feature type="binding site" evidence="8">
    <location>
        <begin position="44"/>
        <end position="46"/>
    </location>
    <ligand>
        <name>GTP</name>
        <dbReference type="ChEBI" id="CHEBI:37565"/>
    </ligand>
</feature>
<evidence type="ECO:0000256" key="2">
    <source>
        <dbReference type="ARBA" id="ARBA00022598"/>
    </source>
</evidence>
<feature type="binding site" description="in other chain" evidence="8">
    <location>
        <begin position="42"/>
        <end position="45"/>
    </location>
    <ligand>
        <name>IMP</name>
        <dbReference type="ChEBI" id="CHEBI:58053"/>
        <note>ligand shared between dimeric partners</note>
    </ligand>
</feature>
<dbReference type="PANTHER" id="PTHR11846">
    <property type="entry name" value="ADENYLOSUCCINATE SYNTHETASE"/>
    <property type="match status" value="1"/>
</dbReference>
<dbReference type="CDD" id="cd03108">
    <property type="entry name" value="AdSS"/>
    <property type="match status" value="1"/>
</dbReference>
<feature type="binding site" evidence="8">
    <location>
        <position position="309"/>
    </location>
    <ligand>
        <name>GTP</name>
        <dbReference type="ChEBI" id="CHEBI:37565"/>
    </ligand>
</feature>
<dbReference type="Pfam" id="PF00709">
    <property type="entry name" value="Adenylsucc_synt"/>
    <property type="match status" value="1"/>
</dbReference>
<evidence type="ECO:0000256" key="8">
    <source>
        <dbReference type="HAMAP-Rule" id="MF_00011"/>
    </source>
</evidence>
<comment type="subunit">
    <text evidence="1 8">Homodimer.</text>
</comment>
<evidence type="ECO:0000256" key="7">
    <source>
        <dbReference type="ARBA" id="ARBA00023134"/>
    </source>
</evidence>
<comment type="cofactor">
    <cofactor evidence="8">
        <name>Mg(2+)</name>
        <dbReference type="ChEBI" id="CHEBI:18420"/>
    </cofactor>
    <text evidence="8">Binds 1 Mg(2+) ion per subunit.</text>
</comment>
<dbReference type="GO" id="GO:0046040">
    <property type="term" value="P:IMP metabolic process"/>
    <property type="evidence" value="ECO:0007669"/>
    <property type="project" value="TreeGrafter"/>
</dbReference>
<dbReference type="SMART" id="SM00788">
    <property type="entry name" value="Adenylsucc_synt"/>
    <property type="match status" value="1"/>
</dbReference>
<dbReference type="InterPro" id="IPR018220">
    <property type="entry name" value="Adenylosuccin_syn_GTP-bd"/>
</dbReference>
<feature type="binding site" evidence="8">
    <location>
        <begin position="417"/>
        <end position="419"/>
    </location>
    <ligand>
        <name>GTP</name>
        <dbReference type="ChEBI" id="CHEBI:37565"/>
    </ligand>
</feature>
<keyword evidence="2 8" id="KW-0436">Ligase</keyword>
<feature type="binding site" evidence="8">
    <location>
        <begin position="303"/>
        <end position="309"/>
    </location>
    <ligand>
        <name>substrate</name>
    </ligand>
</feature>
<dbReference type="GO" id="GO:0000287">
    <property type="term" value="F:magnesium ion binding"/>
    <property type="evidence" value="ECO:0007669"/>
    <property type="project" value="UniProtKB-UniRule"/>
</dbReference>
<dbReference type="Proteomes" id="UP000886657">
    <property type="component" value="Unassembled WGS sequence"/>
</dbReference>
<comment type="caution">
    <text evidence="11">The sequence shown here is derived from an EMBL/GenBank/DDBJ whole genome shotgun (WGS) entry which is preliminary data.</text>
</comment>
<sequence>MSLARTNLAILGLQWGDEGKGKVVDLLSPRFQQVVRFQGGNNAGHTVVVDGQSIALHQVPSGALHPGCFLVVGNGVVLNLEVLQQELDRLKTRGFDLKGRLLLSEKAHIILPHHIALDQWREVRADKVGAKIGTTGRGIGPAYEMKAARMGVRLGDLHHPEVLAERIRTGYEEVRLRLGTGTELPTLEAIVEGLLRTAEPFLSYIGDAQSHLLAAWGRGDSILYEGAQATLLDIDHGTYPFVTSSNCSLGGLFTGTGLPPKALDKILGIAKAYTTRVGAGPFPAELLDATGDRLREVGREFGTTTGRPRRCGWFDAPITAHACRTNGVDGLAIMKLDVLDGMDEVGLIVGYRTGEGTLTTRLPSCSADWLDLQPEVKRFKGWTSTRGITDPRQLPAQAQAFLASLAESVEVPISYLSTGPDRHEGCLYPGTFLEPLLG</sequence>
<feature type="active site" description="Proton acceptor" evidence="8">
    <location>
        <position position="17"/>
    </location>
</feature>
<dbReference type="FunFam" id="1.10.300.10:FF:000001">
    <property type="entry name" value="Adenylosuccinate synthetase"/>
    <property type="match status" value="1"/>
</dbReference>
<dbReference type="PANTHER" id="PTHR11846:SF0">
    <property type="entry name" value="ADENYLOSUCCINATE SYNTHETASE"/>
    <property type="match status" value="1"/>
</dbReference>
<name>A0A9D7SI79_9BACT</name>
<dbReference type="FunFam" id="3.90.170.10:FF:000001">
    <property type="entry name" value="Adenylosuccinate synthetase"/>
    <property type="match status" value="1"/>
</dbReference>
<comment type="catalytic activity">
    <reaction evidence="8 10">
        <text>IMP + L-aspartate + GTP = N(6)-(1,2-dicarboxyethyl)-AMP + GDP + phosphate + 2 H(+)</text>
        <dbReference type="Rhea" id="RHEA:15753"/>
        <dbReference type="ChEBI" id="CHEBI:15378"/>
        <dbReference type="ChEBI" id="CHEBI:29991"/>
        <dbReference type="ChEBI" id="CHEBI:37565"/>
        <dbReference type="ChEBI" id="CHEBI:43474"/>
        <dbReference type="ChEBI" id="CHEBI:57567"/>
        <dbReference type="ChEBI" id="CHEBI:58053"/>
        <dbReference type="ChEBI" id="CHEBI:58189"/>
        <dbReference type="EC" id="6.3.4.4"/>
    </reaction>
</comment>
<keyword evidence="8" id="KW-0963">Cytoplasm</keyword>
<feature type="active site" description="Proton donor" evidence="8">
    <location>
        <position position="45"/>
    </location>
</feature>
<dbReference type="HAMAP" id="MF_00011">
    <property type="entry name" value="Adenylosucc_synth"/>
    <property type="match status" value="1"/>
</dbReference>
<keyword evidence="6 8" id="KW-0460">Magnesium</keyword>
<evidence type="ECO:0000256" key="9">
    <source>
        <dbReference type="PROSITE-ProRule" id="PRU10134"/>
    </source>
</evidence>
<keyword evidence="4 8" id="KW-0547">Nucleotide-binding</keyword>
<feature type="binding site" description="in other chain" evidence="8">
    <location>
        <position position="307"/>
    </location>
    <ligand>
        <name>IMP</name>
        <dbReference type="ChEBI" id="CHEBI:58053"/>
        <note>ligand shared between dimeric partners</note>
    </ligand>
</feature>
<dbReference type="Gene3D" id="3.40.440.10">
    <property type="entry name" value="Adenylosuccinate Synthetase, subunit A, domain 1"/>
    <property type="match status" value="1"/>
</dbReference>
<gene>
    <name evidence="8" type="primary">purA</name>
    <name evidence="11" type="ORF">IPP58_17070</name>
</gene>
<feature type="binding site" description="in other chain" evidence="8">
    <location>
        <position position="228"/>
    </location>
    <ligand>
        <name>IMP</name>
        <dbReference type="ChEBI" id="CHEBI:58053"/>
        <note>ligand shared between dimeric partners</note>
    </ligand>
</feature>
<dbReference type="GO" id="GO:0005737">
    <property type="term" value="C:cytoplasm"/>
    <property type="evidence" value="ECO:0007669"/>
    <property type="project" value="UniProtKB-SubCell"/>
</dbReference>
<dbReference type="PROSITE" id="PS01266">
    <property type="entry name" value="ADENYLOSUCCIN_SYN_1"/>
    <property type="match status" value="1"/>
</dbReference>
<evidence type="ECO:0000256" key="1">
    <source>
        <dbReference type="ARBA" id="ARBA00011738"/>
    </source>
</evidence>
<proteinExistence type="inferred from homology"/>
<evidence type="ECO:0000256" key="3">
    <source>
        <dbReference type="ARBA" id="ARBA00022723"/>
    </source>
</evidence>
<accession>A0A9D7SI79</accession>
<feature type="binding site" evidence="8">
    <location>
        <position position="44"/>
    </location>
    <ligand>
        <name>Mg(2+)</name>
        <dbReference type="ChEBI" id="CHEBI:18420"/>
    </ligand>
</feature>
<evidence type="ECO:0000313" key="12">
    <source>
        <dbReference type="Proteomes" id="UP000886657"/>
    </source>
</evidence>
<protein>
    <recommendedName>
        <fullName evidence="8 10">Adenylosuccinate synthetase</fullName>
        <shortName evidence="8">AMPSase</shortName>
        <shortName evidence="8">AdSS</shortName>
        <ecNumber evidence="8 10">6.3.4.4</ecNumber>
    </recommendedName>
    <alternativeName>
        <fullName evidence="8">IMP--aspartate ligase</fullName>
    </alternativeName>
</protein>
<feature type="active site" evidence="9">
    <location>
        <position position="146"/>
    </location>
</feature>
<dbReference type="Gene3D" id="3.90.170.10">
    <property type="entry name" value="Adenylosuccinate Synthetase, subunit A, domain 3"/>
    <property type="match status" value="1"/>
</dbReference>
<evidence type="ECO:0000256" key="10">
    <source>
        <dbReference type="RuleBase" id="RU000520"/>
    </source>
</evidence>
<dbReference type="AlphaFoldDB" id="A0A9D7SI79"/>
<dbReference type="InterPro" id="IPR033128">
    <property type="entry name" value="Adenylosuccin_syn_Lys_AS"/>
</dbReference>
<dbReference type="GO" id="GO:0044208">
    <property type="term" value="P:'de novo' AMP biosynthetic process"/>
    <property type="evidence" value="ECO:0007669"/>
    <property type="project" value="UniProtKB-UniRule"/>
</dbReference>
<dbReference type="InterPro" id="IPR042110">
    <property type="entry name" value="Adenylosuccinate_synth_dom2"/>
</dbReference>
<dbReference type="InterPro" id="IPR001114">
    <property type="entry name" value="Adenylosuccinate_synthetase"/>
</dbReference>
<evidence type="ECO:0000256" key="4">
    <source>
        <dbReference type="ARBA" id="ARBA00022741"/>
    </source>
</evidence>
<dbReference type="InterPro" id="IPR042111">
    <property type="entry name" value="Adenylosuccinate_synth_dom3"/>
</dbReference>
<evidence type="ECO:0000313" key="11">
    <source>
        <dbReference type="EMBL" id="MBK9798159.1"/>
    </source>
</evidence>
<keyword evidence="7 8" id="KW-0342">GTP-binding</keyword>
<feature type="binding site" description="in other chain" evidence="8">
    <location>
        <position position="135"/>
    </location>
    <ligand>
        <name>IMP</name>
        <dbReference type="ChEBI" id="CHEBI:58053"/>
        <note>ligand shared between dimeric partners</note>
    </ligand>
</feature>
<comment type="function">
    <text evidence="8">Plays an important role in the de novo pathway of purine nucleotide biosynthesis. Catalyzes the first committed step in the biosynthesis of AMP from IMP.</text>
</comment>
<dbReference type="EMBL" id="JADKIO010000013">
    <property type="protein sequence ID" value="MBK9798159.1"/>
    <property type="molecule type" value="Genomic_DNA"/>
</dbReference>
<evidence type="ECO:0000256" key="6">
    <source>
        <dbReference type="ARBA" id="ARBA00022842"/>
    </source>
</evidence>
<feature type="binding site" description="in other chain" evidence="8">
    <location>
        <position position="243"/>
    </location>
    <ligand>
        <name>IMP</name>
        <dbReference type="ChEBI" id="CHEBI:58053"/>
        <note>ligand shared between dimeric partners</note>
    </ligand>
</feature>
<keyword evidence="5 8" id="KW-0658">Purine biosynthesis</keyword>
<keyword evidence="3 8" id="KW-0479">Metal-binding</keyword>
<organism evidence="11 12">
    <name type="scientific">Candidatus Geothrix skivensis</name>
    <dbReference type="NCBI Taxonomy" id="2954439"/>
    <lineage>
        <taxon>Bacteria</taxon>
        <taxon>Pseudomonadati</taxon>
        <taxon>Acidobacteriota</taxon>
        <taxon>Holophagae</taxon>
        <taxon>Holophagales</taxon>
        <taxon>Holophagaceae</taxon>
        <taxon>Geothrix</taxon>
    </lineage>
</organism>
<feature type="binding site" evidence="8">
    <location>
        <begin position="335"/>
        <end position="337"/>
    </location>
    <ligand>
        <name>GTP</name>
        <dbReference type="ChEBI" id="CHEBI:37565"/>
    </ligand>
</feature>
<dbReference type="NCBIfam" id="TIGR00184">
    <property type="entry name" value="purA"/>
    <property type="match status" value="1"/>
</dbReference>
<dbReference type="InterPro" id="IPR027417">
    <property type="entry name" value="P-loop_NTPase"/>
</dbReference>
<comment type="similarity">
    <text evidence="8 10">Belongs to the adenylosuccinate synthetase family.</text>
</comment>
<dbReference type="GO" id="GO:0004019">
    <property type="term" value="F:adenylosuccinate synthase activity"/>
    <property type="evidence" value="ECO:0007669"/>
    <property type="project" value="UniProtKB-UniRule"/>
</dbReference>
<dbReference type="PROSITE" id="PS00513">
    <property type="entry name" value="ADENYLOSUCCIN_SYN_2"/>
    <property type="match status" value="1"/>
</dbReference>
<feature type="binding site" evidence="8">
    <location>
        <begin position="16"/>
        <end position="22"/>
    </location>
    <ligand>
        <name>GTP</name>
        <dbReference type="ChEBI" id="CHEBI:37565"/>
    </ligand>
</feature>
<dbReference type="GO" id="GO:0005525">
    <property type="term" value="F:GTP binding"/>
    <property type="evidence" value="ECO:0007669"/>
    <property type="project" value="UniProtKB-UniRule"/>
</dbReference>